<reference evidence="1 2" key="1">
    <citation type="journal article" date="2022" name="Nat. Genet.">
        <title>Improved pea reference genome and pan-genome highlight genomic features and evolutionary characteristics.</title>
        <authorList>
            <person name="Yang T."/>
            <person name="Liu R."/>
            <person name="Luo Y."/>
            <person name="Hu S."/>
            <person name="Wang D."/>
            <person name="Wang C."/>
            <person name="Pandey M.K."/>
            <person name="Ge S."/>
            <person name="Xu Q."/>
            <person name="Li N."/>
            <person name="Li G."/>
            <person name="Huang Y."/>
            <person name="Saxena R.K."/>
            <person name="Ji Y."/>
            <person name="Li M."/>
            <person name="Yan X."/>
            <person name="He Y."/>
            <person name="Liu Y."/>
            <person name="Wang X."/>
            <person name="Xiang C."/>
            <person name="Varshney R.K."/>
            <person name="Ding H."/>
            <person name="Gao S."/>
            <person name="Zong X."/>
        </authorList>
    </citation>
    <scope>NUCLEOTIDE SEQUENCE [LARGE SCALE GENOMIC DNA]</scope>
    <source>
        <strain evidence="1 2">cv. Zhongwan 6</strain>
    </source>
</reference>
<keyword evidence="2" id="KW-1185">Reference proteome</keyword>
<dbReference type="Proteomes" id="UP001058974">
    <property type="component" value="Chromosome 5"/>
</dbReference>
<name>A0A9D4X155_PEA</name>
<evidence type="ECO:0000313" key="1">
    <source>
        <dbReference type="EMBL" id="KAI5412843.1"/>
    </source>
</evidence>
<evidence type="ECO:0000313" key="2">
    <source>
        <dbReference type="Proteomes" id="UP001058974"/>
    </source>
</evidence>
<organism evidence="1 2">
    <name type="scientific">Pisum sativum</name>
    <name type="common">Garden pea</name>
    <name type="synonym">Lathyrus oleraceus</name>
    <dbReference type="NCBI Taxonomy" id="3888"/>
    <lineage>
        <taxon>Eukaryota</taxon>
        <taxon>Viridiplantae</taxon>
        <taxon>Streptophyta</taxon>
        <taxon>Embryophyta</taxon>
        <taxon>Tracheophyta</taxon>
        <taxon>Spermatophyta</taxon>
        <taxon>Magnoliopsida</taxon>
        <taxon>eudicotyledons</taxon>
        <taxon>Gunneridae</taxon>
        <taxon>Pentapetalae</taxon>
        <taxon>rosids</taxon>
        <taxon>fabids</taxon>
        <taxon>Fabales</taxon>
        <taxon>Fabaceae</taxon>
        <taxon>Papilionoideae</taxon>
        <taxon>50 kb inversion clade</taxon>
        <taxon>NPAAA clade</taxon>
        <taxon>Hologalegina</taxon>
        <taxon>IRL clade</taxon>
        <taxon>Fabeae</taxon>
        <taxon>Lathyrus</taxon>
    </lineage>
</organism>
<dbReference type="AlphaFoldDB" id="A0A9D4X155"/>
<protein>
    <submittedName>
        <fullName evidence="1">Uncharacterized protein</fullName>
    </submittedName>
</protein>
<comment type="caution">
    <text evidence="1">The sequence shown here is derived from an EMBL/GenBank/DDBJ whole genome shotgun (WGS) entry which is preliminary data.</text>
</comment>
<accession>A0A9D4X155</accession>
<gene>
    <name evidence="1" type="ORF">KIW84_057463</name>
</gene>
<proteinExistence type="predicted"/>
<dbReference type="Gramene" id="Psat05G0746300-T1">
    <property type="protein sequence ID" value="KAI5412843.1"/>
    <property type="gene ID" value="KIW84_057463"/>
</dbReference>
<dbReference type="EMBL" id="JAMSHJ010000005">
    <property type="protein sequence ID" value="KAI5412843.1"/>
    <property type="molecule type" value="Genomic_DNA"/>
</dbReference>
<sequence>MKILTKSRDKATHENDHKGNDNIDDVVIDYACSIHINKEVHDGYGPGNEDVNQGVPDNTCDMLVIEFPTQWKDEQVGLVISEVNDKLVQISEFETNVEAKVQDIVFTLRRKVGGKRVYVDVTYSHMDNASFHPETNFQKWKYALQRRFEIERKLGEETMTTIFGDGPSFDNMVKELRKVFDRGKFVKISSSTFNLLGRIQVPSIDKIMRKGTMKGGEYVNKAP</sequence>